<dbReference type="CDD" id="cd12826">
    <property type="entry name" value="EcCorA_ZntB-like_u1"/>
    <property type="match status" value="1"/>
</dbReference>
<evidence type="ECO:0000256" key="7">
    <source>
        <dbReference type="ARBA" id="ARBA00023136"/>
    </source>
</evidence>
<evidence type="ECO:0000313" key="9">
    <source>
        <dbReference type="EMBL" id="WMB28839.1"/>
    </source>
</evidence>
<keyword evidence="5 8" id="KW-0812">Transmembrane</keyword>
<dbReference type="SUPFAM" id="SSF144083">
    <property type="entry name" value="Magnesium transport protein CorA, transmembrane region"/>
    <property type="match status" value="1"/>
</dbReference>
<dbReference type="EMBL" id="CP110509">
    <property type="protein sequence ID" value="WMB28839.1"/>
    <property type="molecule type" value="Genomic_DNA"/>
</dbReference>
<evidence type="ECO:0000256" key="8">
    <source>
        <dbReference type="SAM" id="Phobius"/>
    </source>
</evidence>
<accession>A0ABY9LJ38</accession>
<evidence type="ECO:0000256" key="4">
    <source>
        <dbReference type="ARBA" id="ARBA00022475"/>
    </source>
</evidence>
<comment type="similarity">
    <text evidence="2">Belongs to the CorA metal ion transporter (MIT) (TC 1.A.35) family.</text>
</comment>
<dbReference type="InterPro" id="IPR002523">
    <property type="entry name" value="MgTranspt_CorA/ZnTranspt_ZntB"/>
</dbReference>
<evidence type="ECO:0000256" key="1">
    <source>
        <dbReference type="ARBA" id="ARBA00004651"/>
    </source>
</evidence>
<keyword evidence="6 8" id="KW-1133">Transmembrane helix</keyword>
<gene>
    <name evidence="9" type="ORF">N1496_09625</name>
</gene>
<sequence length="306" mass="35904">MYYQLSETLKTATFDTCMTENKPFVAVLKPEEWLSLQNVIEMGIDIDFNFQSPRSTKAETNLDSLTATFLIPNRKDLLESTVSFSFALNKKGIFFIDSKQHVEKLLNKIQKSKKWKQASLERFLYDFLELIIDGDLELLEGYDKELDAMEELFLEGKSDRNSEQYLNQLRRKLTKLNLHYSQLIDLAQELSENENNFFKEENLRFFRLFSARVSRLQTIVISLRETILRIRELSNSQLEMRQNKIMATLTIVTTCCMPLTILVGWYGMNFKYMPELNSPWGYPSLIIIAITLLTSSILYVKFKKWL</sequence>
<keyword evidence="7 8" id="KW-0472">Membrane</keyword>
<evidence type="ECO:0000313" key="10">
    <source>
        <dbReference type="Proteomes" id="UP001238096"/>
    </source>
</evidence>
<dbReference type="PANTHER" id="PTHR46494">
    <property type="entry name" value="CORA FAMILY METAL ION TRANSPORTER (EUROFUNG)"/>
    <property type="match status" value="1"/>
</dbReference>
<dbReference type="InterPro" id="IPR045863">
    <property type="entry name" value="CorA_TM1_TM2"/>
</dbReference>
<evidence type="ECO:0000256" key="6">
    <source>
        <dbReference type="ARBA" id="ARBA00022989"/>
    </source>
</evidence>
<evidence type="ECO:0000256" key="3">
    <source>
        <dbReference type="ARBA" id="ARBA00022448"/>
    </source>
</evidence>
<keyword evidence="3" id="KW-0813">Transport</keyword>
<dbReference type="Proteomes" id="UP001238096">
    <property type="component" value="Chromosome"/>
</dbReference>
<dbReference type="SUPFAM" id="SSF143865">
    <property type="entry name" value="CorA soluble domain-like"/>
    <property type="match status" value="1"/>
</dbReference>
<dbReference type="Gene3D" id="1.20.58.340">
    <property type="entry name" value="Magnesium transport protein CorA, transmembrane region"/>
    <property type="match status" value="2"/>
</dbReference>
<comment type="subcellular location">
    <subcellularLocation>
        <location evidence="1">Cell membrane</location>
        <topology evidence="1">Multi-pass membrane protein</topology>
    </subcellularLocation>
</comment>
<dbReference type="RefSeq" id="WP_018366173.1">
    <property type="nucleotide sequence ID" value="NZ_CP104407.1"/>
</dbReference>
<keyword evidence="4" id="KW-1003">Cell membrane</keyword>
<dbReference type="PANTHER" id="PTHR46494:SF1">
    <property type="entry name" value="CORA FAMILY METAL ION TRANSPORTER (EUROFUNG)"/>
    <property type="match status" value="1"/>
</dbReference>
<protein>
    <submittedName>
        <fullName evidence="9">Magnesium transporter CorA</fullName>
    </submittedName>
</protein>
<feature type="transmembrane region" description="Helical" evidence="8">
    <location>
        <begin position="280"/>
        <end position="300"/>
    </location>
</feature>
<feature type="transmembrane region" description="Helical" evidence="8">
    <location>
        <begin position="245"/>
        <end position="268"/>
    </location>
</feature>
<organism evidence="9 10">
    <name type="scientific">Streptococcus didelphis</name>
    <dbReference type="NCBI Taxonomy" id="102886"/>
    <lineage>
        <taxon>Bacteria</taxon>
        <taxon>Bacillati</taxon>
        <taxon>Bacillota</taxon>
        <taxon>Bacilli</taxon>
        <taxon>Lactobacillales</taxon>
        <taxon>Streptococcaceae</taxon>
        <taxon>Streptococcus</taxon>
    </lineage>
</organism>
<proteinExistence type="inferred from homology"/>
<reference evidence="10" key="1">
    <citation type="submission" date="2022-10" db="EMBL/GenBank/DDBJ databases">
        <title>Streptococcus didelphis as causative of fatal infections in opossums (Didelphis albiventris).</title>
        <authorList>
            <person name="Breyer G.M."/>
            <person name="Da Silva M.E.R.J."/>
            <person name="Siqueira F.M."/>
        </authorList>
    </citation>
    <scope>NUCLEOTIDE SEQUENCE [LARGE SCALE GENOMIC DNA]</scope>
    <source>
        <strain evidence="10">LBVP101/21</strain>
    </source>
</reference>
<keyword evidence="10" id="KW-1185">Reference proteome</keyword>
<dbReference type="Pfam" id="PF01544">
    <property type="entry name" value="CorA"/>
    <property type="match status" value="1"/>
</dbReference>
<evidence type="ECO:0000256" key="5">
    <source>
        <dbReference type="ARBA" id="ARBA00022692"/>
    </source>
</evidence>
<evidence type="ECO:0000256" key="2">
    <source>
        <dbReference type="ARBA" id="ARBA00009765"/>
    </source>
</evidence>
<name>A0ABY9LJ38_9STRE</name>
<dbReference type="InterPro" id="IPR045861">
    <property type="entry name" value="CorA_cytoplasmic_dom"/>
</dbReference>